<reference evidence="3 4" key="1">
    <citation type="submission" date="2018-03" db="EMBL/GenBank/DDBJ databases">
        <authorList>
            <person name="Fogelqvist J."/>
        </authorList>
    </citation>
    <scope>NUCLEOTIDE SEQUENCE [LARGE SCALE GENOMIC DNA]</scope>
</reference>
<dbReference type="EMBL" id="OVEO01000017">
    <property type="protein sequence ID" value="SPR01264.1"/>
    <property type="molecule type" value="Genomic_DNA"/>
</dbReference>
<evidence type="ECO:0000259" key="2">
    <source>
        <dbReference type="Pfam" id="PF00583"/>
    </source>
</evidence>
<dbReference type="Pfam" id="PF00583">
    <property type="entry name" value="Acetyltransf_1"/>
    <property type="match status" value="1"/>
</dbReference>
<dbReference type="CDD" id="cd04301">
    <property type="entry name" value="NAT_SF"/>
    <property type="match status" value="1"/>
</dbReference>
<evidence type="ECO:0000313" key="4">
    <source>
        <dbReference type="Proteomes" id="UP000290189"/>
    </source>
</evidence>
<dbReference type="SUPFAM" id="SSF55729">
    <property type="entry name" value="Acyl-CoA N-acyltransferases (Nat)"/>
    <property type="match status" value="1"/>
</dbReference>
<accession>A0A3P3YM67</accession>
<sequence length="489" mass="53236">MAVGVRRSARRVPLAPGVDDDDNDDTDSAIVVKRDAAARKRRRVSFADDDDDNASDDDDNASDDDDDASSDSSADENENDNETSTGDVVQQQQPPEVDGDVLAVADAGRDVLAEATVLSSATIDEMQSAIMARAVHDISERALYEVRQARAPQAPAVHCWCCNGVAEPPATPLPAGRSLPLFVVSASPEWLLPAMYCSNVACSGRNLGCDATPRYGEGMTMENAGVLIALHYRGRWLPLDAFLKRGGTGDAITEVNSGLTIDRIGLAVLFRVMKPYDDFVEEVTVAATKKAAADDRDDDDDDENVNDENAAAAACIDKVEEDTRRPMPVEDLDGSARLVWVDDRAVGFSTYSVRMDRQYGVFAVLTGIYVRREHRRHGHGRALVRDFFRQVGPSISRDRVMAVQAPLTRLMLAVMISALSLEELSRIKVVRPHLPMQLAVSVKNWVSLNKGLPPITRHLFASQKGAAGQQQQQQQQTPLQVISAAGDTR</sequence>
<organism evidence="3 4">
    <name type="scientific">Plasmodiophora brassicae</name>
    <name type="common">Clubroot disease agent</name>
    <dbReference type="NCBI Taxonomy" id="37360"/>
    <lineage>
        <taxon>Eukaryota</taxon>
        <taxon>Sar</taxon>
        <taxon>Rhizaria</taxon>
        <taxon>Endomyxa</taxon>
        <taxon>Phytomyxea</taxon>
        <taxon>Plasmodiophorida</taxon>
        <taxon>Plasmodiophoridae</taxon>
        <taxon>Plasmodiophora</taxon>
    </lineage>
</organism>
<feature type="region of interest" description="Disordered" evidence="1">
    <location>
        <begin position="463"/>
        <end position="489"/>
    </location>
</feature>
<feature type="domain" description="N-acetyltransferase" evidence="2">
    <location>
        <begin position="333"/>
        <end position="386"/>
    </location>
</feature>
<dbReference type="InterPro" id="IPR000182">
    <property type="entry name" value="GNAT_dom"/>
</dbReference>
<dbReference type="Proteomes" id="UP000290189">
    <property type="component" value="Unassembled WGS sequence"/>
</dbReference>
<evidence type="ECO:0000313" key="3">
    <source>
        <dbReference type="EMBL" id="SPR01264.1"/>
    </source>
</evidence>
<feature type="region of interest" description="Disordered" evidence="1">
    <location>
        <begin position="1"/>
        <end position="94"/>
    </location>
</feature>
<name>A0A3P3YM67_PLABS</name>
<feature type="compositionally biased region" description="Acidic residues" evidence="1">
    <location>
        <begin position="18"/>
        <end position="27"/>
    </location>
</feature>
<proteinExistence type="predicted"/>
<dbReference type="GO" id="GO:0016747">
    <property type="term" value="F:acyltransferase activity, transferring groups other than amino-acyl groups"/>
    <property type="evidence" value="ECO:0007669"/>
    <property type="project" value="InterPro"/>
</dbReference>
<evidence type="ECO:0000256" key="1">
    <source>
        <dbReference type="SAM" id="MobiDB-lite"/>
    </source>
</evidence>
<keyword evidence="3" id="KW-0496">Mitochondrion</keyword>
<feature type="compositionally biased region" description="Acidic residues" evidence="1">
    <location>
        <begin position="47"/>
        <end position="81"/>
    </location>
</feature>
<geneLocation type="mitochondrion" evidence="3"/>
<gene>
    <name evidence="3" type="ORF">PLBR_LOCUS8479</name>
</gene>
<dbReference type="Gene3D" id="3.40.630.30">
    <property type="match status" value="1"/>
</dbReference>
<dbReference type="InterPro" id="IPR016181">
    <property type="entry name" value="Acyl_CoA_acyltransferase"/>
</dbReference>
<dbReference type="AlphaFoldDB" id="A0A3P3YM67"/>
<protein>
    <recommendedName>
        <fullName evidence="2">N-acetyltransferase domain-containing protein</fullName>
    </recommendedName>
</protein>